<keyword evidence="2" id="KW-1185">Reference proteome</keyword>
<reference evidence="1 2" key="1">
    <citation type="submission" date="2019-09" db="EMBL/GenBank/DDBJ databases">
        <authorList>
            <person name="Duangmal K."/>
            <person name="Teo W.F.A."/>
            <person name="Lipun K."/>
        </authorList>
    </citation>
    <scope>NUCLEOTIDE SEQUENCE [LARGE SCALE GENOMIC DNA]</scope>
    <source>
        <strain evidence="1 2">K1PN6</strain>
    </source>
</reference>
<dbReference type="EMBL" id="VMNX01000106">
    <property type="protein sequence ID" value="MPY51720.1"/>
    <property type="molecule type" value="Genomic_DNA"/>
</dbReference>
<accession>A0A5N8WWF2</accession>
<name>A0A5N8WWF2_9ACTN</name>
<evidence type="ECO:0000313" key="1">
    <source>
        <dbReference type="EMBL" id="MPY51720.1"/>
    </source>
</evidence>
<comment type="caution">
    <text evidence="1">The sequence shown here is derived from an EMBL/GenBank/DDBJ whole genome shotgun (WGS) entry which is preliminary data.</text>
</comment>
<gene>
    <name evidence="1" type="ORF">FPZ41_25405</name>
</gene>
<sequence>MRRFLDRALVRAHVGVVRVRAEHFDGCAAPRAGEGAVEVPSARVAVVHDAGRLRFYLAVFLDVAVKVL</sequence>
<evidence type="ECO:0000313" key="2">
    <source>
        <dbReference type="Proteomes" id="UP000373149"/>
    </source>
</evidence>
<organism evidence="1 2">
    <name type="scientific">Streptomyces acidicola</name>
    <dbReference type="NCBI Taxonomy" id="2596892"/>
    <lineage>
        <taxon>Bacteria</taxon>
        <taxon>Bacillati</taxon>
        <taxon>Actinomycetota</taxon>
        <taxon>Actinomycetes</taxon>
        <taxon>Kitasatosporales</taxon>
        <taxon>Streptomycetaceae</taxon>
        <taxon>Streptomyces</taxon>
    </lineage>
</organism>
<proteinExistence type="predicted"/>
<dbReference type="Proteomes" id="UP000373149">
    <property type="component" value="Unassembled WGS sequence"/>
</dbReference>
<dbReference type="AlphaFoldDB" id="A0A5N8WWF2"/>
<protein>
    <submittedName>
        <fullName evidence="1">Uncharacterized protein</fullName>
    </submittedName>
</protein>